<proteinExistence type="inferred from homology"/>
<dbReference type="AlphaFoldDB" id="A0A0G9KC29"/>
<dbReference type="Pfam" id="PF13356">
    <property type="entry name" value="Arm-DNA-bind_3"/>
    <property type="match status" value="1"/>
</dbReference>
<dbReference type="CDD" id="cd00801">
    <property type="entry name" value="INT_P4_C"/>
    <property type="match status" value="1"/>
</dbReference>
<reference evidence="6 7" key="1">
    <citation type="submission" date="2014-01" db="EMBL/GenBank/DDBJ databases">
        <title>Development of a Comparative Genomic Fingerprinting Assay for High Resolution Genotyping of Arcobacter butzleri.</title>
        <authorList>
            <person name="Webb A.L."/>
            <person name="Inglis G.D."/>
            <person name="Kruczkiewicz P."/>
            <person name="Selinger L.B."/>
            <person name="Taboada E.N."/>
        </authorList>
    </citation>
    <scope>NUCLEOTIDE SEQUENCE [LARGE SCALE GENOMIC DNA]</scope>
    <source>
        <strain evidence="6 7">L348</strain>
    </source>
</reference>
<dbReference type="InterPro" id="IPR050808">
    <property type="entry name" value="Phage_Integrase"/>
</dbReference>
<comment type="caution">
    <text evidence="6">The sequence shown here is derived from an EMBL/GenBank/DDBJ whole genome shotgun (WGS) entry which is preliminary data.</text>
</comment>
<evidence type="ECO:0000313" key="7">
    <source>
        <dbReference type="Proteomes" id="UP000035514"/>
    </source>
</evidence>
<protein>
    <submittedName>
        <fullName evidence="6">Integrase</fullName>
    </submittedName>
</protein>
<organism evidence="6 7">
    <name type="scientific">Aliarcobacter butzleri L348</name>
    <dbReference type="NCBI Taxonomy" id="1447256"/>
    <lineage>
        <taxon>Bacteria</taxon>
        <taxon>Pseudomonadati</taxon>
        <taxon>Campylobacterota</taxon>
        <taxon>Epsilonproteobacteria</taxon>
        <taxon>Campylobacterales</taxon>
        <taxon>Arcobacteraceae</taxon>
        <taxon>Aliarcobacter</taxon>
    </lineage>
</organism>
<dbReference type="Gene3D" id="3.30.160.390">
    <property type="entry name" value="Integrase, DNA-binding domain"/>
    <property type="match status" value="1"/>
</dbReference>
<evidence type="ECO:0000256" key="4">
    <source>
        <dbReference type="ARBA" id="ARBA00023172"/>
    </source>
</evidence>
<dbReference type="Gene3D" id="1.10.150.130">
    <property type="match status" value="1"/>
</dbReference>
<evidence type="ECO:0000259" key="5">
    <source>
        <dbReference type="PROSITE" id="PS51898"/>
    </source>
</evidence>
<dbReference type="PATRIC" id="fig|1447256.3.peg.442"/>
<dbReference type="GO" id="GO:0003677">
    <property type="term" value="F:DNA binding"/>
    <property type="evidence" value="ECO:0007669"/>
    <property type="project" value="UniProtKB-KW"/>
</dbReference>
<dbReference type="InterPro" id="IPR010998">
    <property type="entry name" value="Integrase_recombinase_N"/>
</dbReference>
<dbReference type="Pfam" id="PF00589">
    <property type="entry name" value="Phage_integrase"/>
    <property type="match status" value="1"/>
</dbReference>
<dbReference type="InterPro" id="IPR025166">
    <property type="entry name" value="Integrase_DNA_bind_dom"/>
</dbReference>
<evidence type="ECO:0000256" key="2">
    <source>
        <dbReference type="ARBA" id="ARBA00022908"/>
    </source>
</evidence>
<accession>A0A0G9KC29</accession>
<dbReference type="InterPro" id="IPR053876">
    <property type="entry name" value="Phage_int_M"/>
</dbReference>
<keyword evidence="3" id="KW-0238">DNA-binding</keyword>
<dbReference type="PANTHER" id="PTHR30629:SF2">
    <property type="entry name" value="PROPHAGE INTEGRASE INTS-RELATED"/>
    <property type="match status" value="1"/>
</dbReference>
<name>A0A0G9KC29_9BACT</name>
<dbReference type="RefSeq" id="WP_046996237.1">
    <property type="nucleotide sequence ID" value="NZ_JAIQ01000055.1"/>
</dbReference>
<feature type="domain" description="Tyr recombinase" evidence="5">
    <location>
        <begin position="207"/>
        <end position="398"/>
    </location>
</feature>
<evidence type="ECO:0000256" key="1">
    <source>
        <dbReference type="ARBA" id="ARBA00008857"/>
    </source>
</evidence>
<dbReference type="InterPro" id="IPR038488">
    <property type="entry name" value="Integrase_DNA-bd_sf"/>
</dbReference>
<comment type="similarity">
    <text evidence="1">Belongs to the 'phage' integrase family.</text>
</comment>
<dbReference type="Gene3D" id="1.10.443.10">
    <property type="entry name" value="Intergrase catalytic core"/>
    <property type="match status" value="1"/>
</dbReference>
<sequence>MALNILKDKQIQEAKAEGNKYYLNDGAGLRLAIRPNGTKLWEFRFTINGKRKETTFNLYPIVSLKEARNKRDEYQQLINSGINPIEYFKQIREENILDENGMFLNLASEWLKKEESRTEASTHVNKVRAFEKDINPYLKNKHIKEIAIKDVVKILEIKLLQSHDVATKIFSYLDSLFRYAVYKGYCDRNILNDIKRGDIIPSKKYRHYSKITDIDNFKELVNSIYTYSGSHSVRGALKLVLHLPFRAENVCNLKWEYIDFDKKIITIPRNEMKIKDINLDDFKLPISKEVENILNDQYQISGYQEWVFLGSNNRSPINSESPNKALKIMGFNDEANGKKITLHGFRGTCRSLLDTLDTENKFSFEAKEKLLDHHNNSKVVRAYTNKSDYFEHIKPIVYFWSDFILSLQK</sequence>
<dbReference type="PANTHER" id="PTHR30629">
    <property type="entry name" value="PROPHAGE INTEGRASE"/>
    <property type="match status" value="1"/>
</dbReference>
<dbReference type="GO" id="GO:0015074">
    <property type="term" value="P:DNA integration"/>
    <property type="evidence" value="ECO:0007669"/>
    <property type="project" value="UniProtKB-KW"/>
</dbReference>
<dbReference type="GO" id="GO:0006310">
    <property type="term" value="P:DNA recombination"/>
    <property type="evidence" value="ECO:0007669"/>
    <property type="project" value="UniProtKB-KW"/>
</dbReference>
<dbReference type="EMBL" id="JAIQ01000055">
    <property type="protein sequence ID" value="KLE01763.1"/>
    <property type="molecule type" value="Genomic_DNA"/>
</dbReference>
<dbReference type="Pfam" id="PF22022">
    <property type="entry name" value="Phage_int_M"/>
    <property type="match status" value="1"/>
</dbReference>
<dbReference type="Proteomes" id="UP000035514">
    <property type="component" value="Unassembled WGS sequence"/>
</dbReference>
<evidence type="ECO:0000313" key="6">
    <source>
        <dbReference type="EMBL" id="KLE01763.1"/>
    </source>
</evidence>
<evidence type="ECO:0000256" key="3">
    <source>
        <dbReference type="ARBA" id="ARBA00023125"/>
    </source>
</evidence>
<keyword evidence="2" id="KW-0229">DNA integration</keyword>
<dbReference type="PROSITE" id="PS51898">
    <property type="entry name" value="TYR_RECOMBINASE"/>
    <property type="match status" value="1"/>
</dbReference>
<dbReference type="InterPro" id="IPR011010">
    <property type="entry name" value="DNA_brk_join_enz"/>
</dbReference>
<dbReference type="InterPro" id="IPR013762">
    <property type="entry name" value="Integrase-like_cat_sf"/>
</dbReference>
<dbReference type="SUPFAM" id="SSF56349">
    <property type="entry name" value="DNA breaking-rejoining enzymes"/>
    <property type="match status" value="1"/>
</dbReference>
<dbReference type="InterPro" id="IPR002104">
    <property type="entry name" value="Integrase_catalytic"/>
</dbReference>
<gene>
    <name evidence="6" type="ORF">AA20_02295</name>
</gene>
<keyword evidence="4" id="KW-0233">DNA recombination</keyword>